<evidence type="ECO:0000313" key="3">
    <source>
        <dbReference type="Proteomes" id="UP001493487"/>
    </source>
</evidence>
<keyword evidence="1" id="KW-0812">Transmembrane</keyword>
<dbReference type="EMBL" id="JASKHM010000006">
    <property type="protein sequence ID" value="MEQ4482991.1"/>
    <property type="molecule type" value="Genomic_DNA"/>
</dbReference>
<dbReference type="RefSeq" id="WP_232184106.1">
    <property type="nucleotide sequence ID" value="NZ_JAIOAP010000002.1"/>
</dbReference>
<keyword evidence="1" id="KW-1133">Transmembrane helix</keyword>
<name>A0ABV1KSF3_9BACL</name>
<dbReference type="Proteomes" id="UP001493487">
    <property type="component" value="Unassembled WGS sequence"/>
</dbReference>
<sequence length="100" mass="10935">MKEDSGSSSVWSRYVAAKKFASGVAETDEEPLTLEQLEAAIAQTAASSGLPEIGLPPRSIVHPVKRSQLSRWFYLTLVVIFSGLVVGLVWWGREHHSAVN</sequence>
<evidence type="ECO:0000256" key="1">
    <source>
        <dbReference type="SAM" id="Phobius"/>
    </source>
</evidence>
<keyword evidence="1" id="KW-0472">Membrane</keyword>
<keyword evidence="3" id="KW-1185">Reference proteome</keyword>
<protein>
    <submittedName>
        <fullName evidence="2">Uncharacterized protein</fullName>
    </submittedName>
</protein>
<evidence type="ECO:0000313" key="2">
    <source>
        <dbReference type="EMBL" id="MEQ4482991.1"/>
    </source>
</evidence>
<feature type="transmembrane region" description="Helical" evidence="1">
    <location>
        <begin position="72"/>
        <end position="91"/>
    </location>
</feature>
<proteinExistence type="predicted"/>
<organism evidence="2 3">
    <name type="scientific">Cohnella silvisoli</name>
    <dbReference type="NCBI Taxonomy" id="2873699"/>
    <lineage>
        <taxon>Bacteria</taxon>
        <taxon>Bacillati</taxon>
        <taxon>Bacillota</taxon>
        <taxon>Bacilli</taxon>
        <taxon>Bacillales</taxon>
        <taxon>Paenibacillaceae</taxon>
        <taxon>Cohnella</taxon>
    </lineage>
</organism>
<gene>
    <name evidence="2" type="ORF">QJS35_11355</name>
</gene>
<accession>A0ABV1KSF3</accession>
<reference evidence="2 3" key="1">
    <citation type="journal article" date="2023" name="Genome Announc.">
        <title>Pan-Genome Analyses of the Genus Cohnella and Proposal of the Novel Species Cohnella silvisoli sp. nov., Isolated from Forest Soil.</title>
        <authorList>
            <person name="Wang C."/>
            <person name="Mao L."/>
            <person name="Bao G."/>
            <person name="Zhu H."/>
        </authorList>
    </citation>
    <scope>NUCLEOTIDE SEQUENCE [LARGE SCALE GENOMIC DNA]</scope>
    <source>
        <strain evidence="2 3">NL03-T5-1</strain>
    </source>
</reference>
<comment type="caution">
    <text evidence="2">The sequence shown here is derived from an EMBL/GenBank/DDBJ whole genome shotgun (WGS) entry which is preliminary data.</text>
</comment>